<dbReference type="PROSITE" id="PS00894">
    <property type="entry name" value="HTH_DEOR_1"/>
    <property type="match status" value="1"/>
</dbReference>
<dbReference type="Pfam" id="PF00455">
    <property type="entry name" value="DeoRC"/>
    <property type="match status" value="1"/>
</dbReference>
<dbReference type="SMART" id="SM01134">
    <property type="entry name" value="DeoRC"/>
    <property type="match status" value="1"/>
</dbReference>
<keyword evidence="2 5" id="KW-0238">DNA-binding</keyword>
<feature type="domain" description="HTH deoR-type" evidence="4">
    <location>
        <begin position="17"/>
        <end position="72"/>
    </location>
</feature>
<evidence type="ECO:0000256" key="2">
    <source>
        <dbReference type="ARBA" id="ARBA00023125"/>
    </source>
</evidence>
<dbReference type="GO" id="GO:0003700">
    <property type="term" value="F:DNA-binding transcription factor activity"/>
    <property type="evidence" value="ECO:0007669"/>
    <property type="project" value="InterPro"/>
</dbReference>
<dbReference type="PANTHER" id="PTHR30363:SF44">
    <property type="entry name" value="AGA OPERON TRANSCRIPTIONAL REPRESSOR-RELATED"/>
    <property type="match status" value="1"/>
</dbReference>
<dbReference type="Pfam" id="PF08220">
    <property type="entry name" value="HTH_DeoR"/>
    <property type="match status" value="1"/>
</dbReference>
<dbReference type="InterPro" id="IPR050313">
    <property type="entry name" value="Carb_Metab_HTH_regulators"/>
</dbReference>
<evidence type="ECO:0000256" key="3">
    <source>
        <dbReference type="ARBA" id="ARBA00023163"/>
    </source>
</evidence>
<dbReference type="SUPFAM" id="SSF46785">
    <property type="entry name" value="Winged helix' DNA-binding domain"/>
    <property type="match status" value="1"/>
</dbReference>
<keyword evidence="3" id="KW-0804">Transcription</keyword>
<name>A0A9D2H3E0_9MICO</name>
<dbReference type="SUPFAM" id="SSF100950">
    <property type="entry name" value="NagB/RpiA/CoA transferase-like"/>
    <property type="match status" value="1"/>
</dbReference>
<reference evidence="5" key="1">
    <citation type="journal article" date="2021" name="PeerJ">
        <title>Extensive microbial diversity within the chicken gut microbiome revealed by metagenomics and culture.</title>
        <authorList>
            <person name="Gilroy R."/>
            <person name="Ravi A."/>
            <person name="Getino M."/>
            <person name="Pursley I."/>
            <person name="Horton D.L."/>
            <person name="Alikhan N.F."/>
            <person name="Baker D."/>
            <person name="Gharbi K."/>
            <person name="Hall N."/>
            <person name="Watson M."/>
            <person name="Adriaenssens E.M."/>
            <person name="Foster-Nyarko E."/>
            <person name="Jarju S."/>
            <person name="Secka A."/>
            <person name="Antonio M."/>
            <person name="Oren A."/>
            <person name="Chaudhuri R.R."/>
            <person name="La Ragione R."/>
            <person name="Hildebrand F."/>
            <person name="Pallen M.J."/>
        </authorList>
    </citation>
    <scope>NUCLEOTIDE SEQUENCE</scope>
    <source>
        <strain evidence="5">ChiHjej8B7-3636</strain>
    </source>
</reference>
<accession>A0A9D2H3E0</accession>
<dbReference type="AlphaFoldDB" id="A0A9D2H3E0"/>
<evidence type="ECO:0000256" key="1">
    <source>
        <dbReference type="ARBA" id="ARBA00023015"/>
    </source>
</evidence>
<dbReference type="Gene3D" id="3.40.50.1360">
    <property type="match status" value="1"/>
</dbReference>
<evidence type="ECO:0000259" key="4">
    <source>
        <dbReference type="PROSITE" id="PS51000"/>
    </source>
</evidence>
<dbReference type="InterPro" id="IPR037171">
    <property type="entry name" value="NagB/RpiA_transferase-like"/>
</dbReference>
<evidence type="ECO:0000313" key="6">
    <source>
        <dbReference type="Proteomes" id="UP000824220"/>
    </source>
</evidence>
<dbReference type="InterPro" id="IPR036388">
    <property type="entry name" value="WH-like_DNA-bd_sf"/>
</dbReference>
<comment type="caution">
    <text evidence="5">The sequence shown here is derived from an EMBL/GenBank/DDBJ whole genome shotgun (WGS) entry which is preliminary data.</text>
</comment>
<dbReference type="PROSITE" id="PS51000">
    <property type="entry name" value="HTH_DEOR_2"/>
    <property type="match status" value="1"/>
</dbReference>
<gene>
    <name evidence="5" type="ORF">H9800_03380</name>
</gene>
<dbReference type="Proteomes" id="UP000824220">
    <property type="component" value="Unassembled WGS sequence"/>
</dbReference>
<dbReference type="InterPro" id="IPR036390">
    <property type="entry name" value="WH_DNA-bd_sf"/>
</dbReference>
<dbReference type="PRINTS" id="PR00037">
    <property type="entry name" value="HTHLACR"/>
</dbReference>
<organism evidence="5 6">
    <name type="scientific">Candidatus Microbacterium stercoravium</name>
    <dbReference type="NCBI Taxonomy" id="2838697"/>
    <lineage>
        <taxon>Bacteria</taxon>
        <taxon>Bacillati</taxon>
        <taxon>Actinomycetota</taxon>
        <taxon>Actinomycetes</taxon>
        <taxon>Micrococcales</taxon>
        <taxon>Microbacteriaceae</taxon>
        <taxon>Microbacterium</taxon>
    </lineage>
</organism>
<proteinExistence type="predicted"/>
<evidence type="ECO:0000313" key="5">
    <source>
        <dbReference type="EMBL" id="HJA03883.1"/>
    </source>
</evidence>
<dbReference type="SMART" id="SM00420">
    <property type="entry name" value="HTH_DEOR"/>
    <property type="match status" value="1"/>
</dbReference>
<sequence>MTSRTTTPDKRKDRQLPAGRKADLAAYVAAHGQVTVAELSEEFAVSIDTVRRDLDRLNAEGRLIRTHGGAVSNDLGTPPDQGLGVRMHIRTAEKDAIGAAAAKLVANESVVFVNAGTTTMAFARHLRDHHDLTIATNSLVLPAELSAGAIRELFLFGGSVRTVTQATTGPVSFRPTADGPAMDVQADIAVIAVGAISSAGFSTSNLGDSAMMAEMMKHANKSAVLVDSSKFNHRLFALIGRLDTADVIVTDAAPPRELAEAIDAAGVELIVAGAT</sequence>
<dbReference type="EMBL" id="DXAM01000048">
    <property type="protein sequence ID" value="HJA03883.1"/>
    <property type="molecule type" value="Genomic_DNA"/>
</dbReference>
<dbReference type="GO" id="GO:0003677">
    <property type="term" value="F:DNA binding"/>
    <property type="evidence" value="ECO:0007669"/>
    <property type="project" value="UniProtKB-KW"/>
</dbReference>
<dbReference type="PANTHER" id="PTHR30363">
    <property type="entry name" value="HTH-TYPE TRANSCRIPTIONAL REGULATOR SRLR-RELATED"/>
    <property type="match status" value="1"/>
</dbReference>
<keyword evidence="1" id="KW-0805">Transcription regulation</keyword>
<protein>
    <submittedName>
        <fullName evidence="5">DeoR/GlpR family DNA-binding transcription regulator</fullName>
    </submittedName>
</protein>
<dbReference type="InterPro" id="IPR014036">
    <property type="entry name" value="DeoR-like_C"/>
</dbReference>
<dbReference type="InterPro" id="IPR018356">
    <property type="entry name" value="Tscrpt_reg_HTH_DeoR_CS"/>
</dbReference>
<reference evidence="5" key="2">
    <citation type="submission" date="2021-04" db="EMBL/GenBank/DDBJ databases">
        <authorList>
            <person name="Gilroy R."/>
        </authorList>
    </citation>
    <scope>NUCLEOTIDE SEQUENCE</scope>
    <source>
        <strain evidence="5">ChiHjej8B7-3636</strain>
    </source>
</reference>
<dbReference type="Gene3D" id="1.10.10.10">
    <property type="entry name" value="Winged helix-like DNA-binding domain superfamily/Winged helix DNA-binding domain"/>
    <property type="match status" value="1"/>
</dbReference>
<dbReference type="InterPro" id="IPR001034">
    <property type="entry name" value="DeoR_HTH"/>
</dbReference>